<feature type="signal peptide" evidence="3">
    <location>
        <begin position="1"/>
        <end position="23"/>
    </location>
</feature>
<protein>
    <submittedName>
        <fullName evidence="4">AppA family phytase/histidine-type acid phosphatase</fullName>
        <ecNumber evidence="4">3.1.3.2</ecNumber>
        <ecNumber evidence="4">3.1.3.26</ecNumber>
    </submittedName>
</protein>
<dbReference type="EC" id="3.1.3.2" evidence="4"/>
<accession>A0AAW7KAA4</accession>
<dbReference type="NCBIfam" id="NF007552">
    <property type="entry name" value="PRK10172.1"/>
    <property type="match status" value="1"/>
</dbReference>
<evidence type="ECO:0000256" key="3">
    <source>
        <dbReference type="SAM" id="SignalP"/>
    </source>
</evidence>
<dbReference type="SUPFAM" id="SSF53254">
    <property type="entry name" value="Phosphoglycerate mutase-like"/>
    <property type="match status" value="1"/>
</dbReference>
<evidence type="ECO:0000256" key="2">
    <source>
        <dbReference type="ARBA" id="ARBA00022801"/>
    </source>
</evidence>
<dbReference type="PROSITE" id="PS00616">
    <property type="entry name" value="HIS_ACID_PHOSPHAT_1"/>
    <property type="match status" value="1"/>
</dbReference>
<dbReference type="InterPro" id="IPR029033">
    <property type="entry name" value="His_PPase_superfam"/>
</dbReference>
<name>A0AAW7KAA4_9GAMM</name>
<evidence type="ECO:0000313" key="4">
    <source>
        <dbReference type="EMBL" id="MDN0089349.1"/>
    </source>
</evidence>
<comment type="similarity">
    <text evidence="1">Belongs to the histidine acid phosphatase family.</text>
</comment>
<dbReference type="Gene3D" id="3.40.50.1240">
    <property type="entry name" value="Phosphoglycerate mutase-like"/>
    <property type="match status" value="2"/>
</dbReference>
<dbReference type="Proteomes" id="UP001167864">
    <property type="component" value="Unassembled WGS sequence"/>
</dbReference>
<dbReference type="GO" id="GO:0003993">
    <property type="term" value="F:acid phosphatase activity"/>
    <property type="evidence" value="ECO:0007669"/>
    <property type="project" value="UniProtKB-EC"/>
</dbReference>
<dbReference type="RefSeq" id="WP_289818365.1">
    <property type="nucleotide sequence ID" value="NZ_JAUEHU010000031.1"/>
</dbReference>
<dbReference type="CDD" id="cd07061">
    <property type="entry name" value="HP_HAP_like"/>
    <property type="match status" value="1"/>
</dbReference>
<feature type="chain" id="PRO_5044015211" evidence="3">
    <location>
        <begin position="24"/>
        <end position="454"/>
    </location>
</feature>
<sequence>MITIKQKLSLSAMIFTFIGSAIAIPKVVAEEVGYKLEKVVILSRHGVRSPTKQTELMNEVTPDKWPEWPVKAGYLTPRGEQLVKIMGHFYGQYFRHAGLLPEEGCPAEGQVYVYSDIDQRTLLTGQALIDGIAPQCGFNIAHQKNLKHIDPLFHPVEAGICALNAKKTQVAIEKKLGTPITTLSQRYANSLALMGKVLNFSASPYCQKMEKQGTDCNFADLSPNEVHVNKEGTKASLSGPVALSSTLAEIFLLQNSQGMPIVAWHRLQTSEDWQTLMLLHNTQFELMAKTPYIAQHKGTPLLQQIDMALLQPDQGKAKSDKQPAIKNTQSNTQIPDNNAVFILGGHDTNIANIAGMLGLNWSLPLQPDNTPPGGGLVFERWRDQHGQSFVAIKMFYQTQNQLRNMENLDLSINPAGMVSIDIPGCENEGENKLCRLATFQKKVVEAIEPACNLP</sequence>
<dbReference type="InterPro" id="IPR050645">
    <property type="entry name" value="Histidine_acid_phosphatase"/>
</dbReference>
<proteinExistence type="inferred from homology"/>
<dbReference type="AlphaFoldDB" id="A0AAW7KAA4"/>
<dbReference type="GO" id="GO:0030288">
    <property type="term" value="C:outer membrane-bounded periplasmic space"/>
    <property type="evidence" value="ECO:0007669"/>
    <property type="project" value="TreeGrafter"/>
</dbReference>
<reference evidence="4" key="1">
    <citation type="submission" date="2023-06" db="EMBL/GenBank/DDBJ databases">
        <authorList>
            <person name="Polev D.E."/>
            <person name="Saitova A.T."/>
            <person name="Bogumilchik E.A."/>
            <person name="Kokorina G.I."/>
            <person name="Voskresenskaia E.A."/>
        </authorList>
    </citation>
    <scope>NUCLEOTIDE SEQUENCE</scope>
    <source>
        <strain evidence="4">2145 StPb PI</strain>
    </source>
</reference>
<dbReference type="GO" id="GO:0008707">
    <property type="term" value="F:inositol hexakisphosphate 4-phosphatase activity"/>
    <property type="evidence" value="ECO:0007669"/>
    <property type="project" value="UniProtKB-EC"/>
</dbReference>
<dbReference type="Pfam" id="PF00328">
    <property type="entry name" value="His_Phos_2"/>
    <property type="match status" value="1"/>
</dbReference>
<dbReference type="GO" id="GO:0050308">
    <property type="term" value="F:sugar-phosphatase activity"/>
    <property type="evidence" value="ECO:0007669"/>
    <property type="project" value="TreeGrafter"/>
</dbReference>
<dbReference type="EMBL" id="JAUEHU010000031">
    <property type="protein sequence ID" value="MDN0089349.1"/>
    <property type="molecule type" value="Genomic_DNA"/>
</dbReference>
<dbReference type="PANTHER" id="PTHR11567:SF110">
    <property type="entry name" value="2-PHOSPHOXYLOSE PHOSPHATASE 1"/>
    <property type="match status" value="1"/>
</dbReference>
<keyword evidence="2 4" id="KW-0378">Hydrolase</keyword>
<keyword evidence="3" id="KW-0732">Signal</keyword>
<dbReference type="PANTHER" id="PTHR11567">
    <property type="entry name" value="ACID PHOSPHATASE-RELATED"/>
    <property type="match status" value="1"/>
</dbReference>
<organism evidence="4 5">
    <name type="scientific">Yersinia nurmii</name>
    <dbReference type="NCBI Taxonomy" id="685706"/>
    <lineage>
        <taxon>Bacteria</taxon>
        <taxon>Pseudomonadati</taxon>
        <taxon>Pseudomonadota</taxon>
        <taxon>Gammaproteobacteria</taxon>
        <taxon>Enterobacterales</taxon>
        <taxon>Yersiniaceae</taxon>
        <taxon>Yersinia</taxon>
    </lineage>
</organism>
<evidence type="ECO:0000256" key="1">
    <source>
        <dbReference type="ARBA" id="ARBA00005375"/>
    </source>
</evidence>
<evidence type="ECO:0000313" key="5">
    <source>
        <dbReference type="Proteomes" id="UP001167864"/>
    </source>
</evidence>
<dbReference type="InterPro" id="IPR033379">
    <property type="entry name" value="Acid_Pase_AS"/>
</dbReference>
<dbReference type="EC" id="3.1.3.26" evidence="4"/>
<comment type="caution">
    <text evidence="4">The sequence shown here is derived from an EMBL/GenBank/DDBJ whole genome shotgun (WGS) entry which is preliminary data.</text>
</comment>
<dbReference type="InterPro" id="IPR000560">
    <property type="entry name" value="His_Pase_clade-2"/>
</dbReference>
<gene>
    <name evidence="4" type="ORF">QVN42_18550</name>
</gene>